<dbReference type="EMBL" id="BAAAYX010000004">
    <property type="protein sequence ID" value="GAA3703177.1"/>
    <property type="molecule type" value="Genomic_DNA"/>
</dbReference>
<dbReference type="Proteomes" id="UP001500051">
    <property type="component" value="Unassembled WGS sequence"/>
</dbReference>
<evidence type="ECO:0000313" key="2">
    <source>
        <dbReference type="EMBL" id="GAA3703177.1"/>
    </source>
</evidence>
<organism evidence="2 3">
    <name type="scientific">Microlunatus aurantiacus</name>
    <dbReference type="NCBI Taxonomy" id="446786"/>
    <lineage>
        <taxon>Bacteria</taxon>
        <taxon>Bacillati</taxon>
        <taxon>Actinomycetota</taxon>
        <taxon>Actinomycetes</taxon>
        <taxon>Propionibacteriales</taxon>
        <taxon>Propionibacteriaceae</taxon>
        <taxon>Microlunatus</taxon>
    </lineage>
</organism>
<sequence>MTMTSRAVVVLRILLVVLFVGLLLGQTFSIPGQLAFMARESAVFAPLRWPLLAVAVLGMLCGQVVIVCTWRLLSMVMADRIFSEAAFVWVNAILAALTTAWALLAGTTVVLSLVLFDDPGTPLLLIAMVLAGGTVVLLMFVMRALLRQATALRSEMEGVI</sequence>
<protein>
    <submittedName>
        <fullName evidence="2">DUF2975 domain-containing protein</fullName>
    </submittedName>
</protein>
<feature type="transmembrane region" description="Helical" evidence="1">
    <location>
        <begin position="53"/>
        <end position="73"/>
    </location>
</feature>
<name>A0ABP7DAR5_9ACTN</name>
<accession>A0ABP7DAR5</accession>
<proteinExistence type="predicted"/>
<dbReference type="InterPro" id="IPR021354">
    <property type="entry name" value="DUF2975"/>
</dbReference>
<keyword evidence="1" id="KW-0812">Transmembrane</keyword>
<feature type="transmembrane region" description="Helical" evidence="1">
    <location>
        <begin position="122"/>
        <end position="146"/>
    </location>
</feature>
<evidence type="ECO:0000256" key="1">
    <source>
        <dbReference type="SAM" id="Phobius"/>
    </source>
</evidence>
<keyword evidence="1" id="KW-0472">Membrane</keyword>
<evidence type="ECO:0000313" key="3">
    <source>
        <dbReference type="Proteomes" id="UP001500051"/>
    </source>
</evidence>
<feature type="transmembrane region" description="Helical" evidence="1">
    <location>
        <begin position="85"/>
        <end position="116"/>
    </location>
</feature>
<keyword evidence="1" id="KW-1133">Transmembrane helix</keyword>
<dbReference type="Pfam" id="PF11188">
    <property type="entry name" value="DUF2975"/>
    <property type="match status" value="1"/>
</dbReference>
<comment type="caution">
    <text evidence="2">The sequence shown here is derived from an EMBL/GenBank/DDBJ whole genome shotgun (WGS) entry which is preliminary data.</text>
</comment>
<dbReference type="RefSeq" id="WP_344812227.1">
    <property type="nucleotide sequence ID" value="NZ_BAAAYX010000004.1"/>
</dbReference>
<keyword evidence="3" id="KW-1185">Reference proteome</keyword>
<reference evidence="3" key="1">
    <citation type="journal article" date="2019" name="Int. J. Syst. Evol. Microbiol.">
        <title>The Global Catalogue of Microorganisms (GCM) 10K type strain sequencing project: providing services to taxonomists for standard genome sequencing and annotation.</title>
        <authorList>
            <consortium name="The Broad Institute Genomics Platform"/>
            <consortium name="The Broad Institute Genome Sequencing Center for Infectious Disease"/>
            <person name="Wu L."/>
            <person name="Ma J."/>
        </authorList>
    </citation>
    <scope>NUCLEOTIDE SEQUENCE [LARGE SCALE GENOMIC DNA]</scope>
    <source>
        <strain evidence="3">JCM 16548</strain>
    </source>
</reference>
<gene>
    <name evidence="2" type="ORF">GCM10022204_20490</name>
</gene>